<dbReference type="RefSeq" id="WP_154444662.1">
    <property type="nucleotide sequence ID" value="NZ_WIND01000001.1"/>
</dbReference>
<comment type="caution">
    <text evidence="1">The sequence shown here is derived from an EMBL/GenBank/DDBJ whole genome shotgun (WGS) entry which is preliminary data.</text>
</comment>
<sequence>MTGDCRRYAIYAAPEPDTALARFGAAWLGWDAERGTAVPALQAPGLPRPLAEITRQPRRYGFHGTLKAPFRPVAGPRRAELEAALDRLAAAHAPVRLGRGLRLARLARFLALVPVEESRPLATLAEEAVAAFEPFRAALTEDELARRRAAGLNARQDALLQRWGYPYVMEEFRFHMTLTGPLQRHELDPVAEALRRRLPPLAGRPWTLASLCLFGEGDDGRFRILRRAALRGGGVPAR</sequence>
<keyword evidence="2" id="KW-1185">Reference proteome</keyword>
<proteinExistence type="predicted"/>
<dbReference type="InterPro" id="IPR009389">
    <property type="entry name" value="DUF1045"/>
</dbReference>
<dbReference type="EMBL" id="WIND01000001">
    <property type="protein sequence ID" value="MSU88573.1"/>
    <property type="molecule type" value="Genomic_DNA"/>
</dbReference>
<name>A0A6L5YW47_9RHOB</name>
<dbReference type="AlphaFoldDB" id="A0A6L5YW47"/>
<gene>
    <name evidence="1" type="ORF">GE300_02935</name>
</gene>
<organism evidence="1 2">
    <name type="scientific">Halovulum marinum</name>
    <dbReference type="NCBI Taxonomy" id="2662447"/>
    <lineage>
        <taxon>Bacteria</taxon>
        <taxon>Pseudomonadati</taxon>
        <taxon>Pseudomonadota</taxon>
        <taxon>Alphaproteobacteria</taxon>
        <taxon>Rhodobacterales</taxon>
        <taxon>Paracoccaceae</taxon>
        <taxon>Halovulum</taxon>
    </lineage>
</organism>
<dbReference type="Proteomes" id="UP000474957">
    <property type="component" value="Unassembled WGS sequence"/>
</dbReference>
<reference evidence="1 2" key="1">
    <citation type="submission" date="2019-10" db="EMBL/GenBank/DDBJ databases">
        <title>Cognatihalovulum marinum gen. nov. sp. nov., a new member of the family Rhodobacteraceae isolated from deep seawater of the Northwest Indian Ocean.</title>
        <authorList>
            <person name="Ruan C."/>
            <person name="Wang J."/>
            <person name="Zheng X."/>
            <person name="Song L."/>
            <person name="Zhu Y."/>
            <person name="Huang Y."/>
            <person name="Lu Z."/>
            <person name="Du W."/>
            <person name="Huang L."/>
            <person name="Dai X."/>
        </authorList>
    </citation>
    <scope>NUCLEOTIDE SEQUENCE [LARGE SCALE GENOMIC DNA]</scope>
    <source>
        <strain evidence="1 2">2CG4</strain>
    </source>
</reference>
<dbReference type="Pfam" id="PF06299">
    <property type="entry name" value="DUF1045"/>
    <property type="match status" value="1"/>
</dbReference>
<dbReference type="PIRSF" id="PIRSF033328">
    <property type="entry name" value="Phest_Mll4975"/>
    <property type="match status" value="1"/>
</dbReference>
<evidence type="ECO:0000313" key="2">
    <source>
        <dbReference type="Proteomes" id="UP000474957"/>
    </source>
</evidence>
<protein>
    <submittedName>
        <fullName evidence="1">DUF1045 domain-containing protein</fullName>
    </submittedName>
</protein>
<dbReference type="NCBIfam" id="TIGR03223">
    <property type="entry name" value="Phn_opern_protn"/>
    <property type="match status" value="1"/>
</dbReference>
<evidence type="ECO:0000313" key="1">
    <source>
        <dbReference type="EMBL" id="MSU88573.1"/>
    </source>
</evidence>
<dbReference type="Gene3D" id="3.90.1140.10">
    <property type="entry name" value="Cyclic phosphodiesterase"/>
    <property type="match status" value="1"/>
</dbReference>
<accession>A0A6L5YW47</accession>